<evidence type="ECO:0000313" key="3">
    <source>
        <dbReference type="Proteomes" id="UP000092993"/>
    </source>
</evidence>
<evidence type="ECO:0000313" key="2">
    <source>
        <dbReference type="EMBL" id="OBZ66545.1"/>
    </source>
</evidence>
<reference evidence="2 3" key="1">
    <citation type="submission" date="2016-03" db="EMBL/GenBank/DDBJ databases">
        <title>Whole genome sequencing of Grifola frondosa 9006-11.</title>
        <authorList>
            <person name="Min B."/>
            <person name="Park H."/>
            <person name="Kim J.-G."/>
            <person name="Cho H."/>
            <person name="Oh Y.-L."/>
            <person name="Kong W.-S."/>
            <person name="Choi I.-G."/>
        </authorList>
    </citation>
    <scope>NUCLEOTIDE SEQUENCE [LARGE SCALE GENOMIC DNA]</scope>
    <source>
        <strain evidence="2 3">9006-11</strain>
    </source>
</reference>
<dbReference type="Proteomes" id="UP000092993">
    <property type="component" value="Unassembled WGS sequence"/>
</dbReference>
<comment type="caution">
    <text evidence="2">The sequence shown here is derived from an EMBL/GenBank/DDBJ whole genome shotgun (WGS) entry which is preliminary data.</text>
</comment>
<protein>
    <submittedName>
        <fullName evidence="2">Uncharacterized protein</fullName>
    </submittedName>
</protein>
<dbReference type="OrthoDB" id="248751at2759"/>
<keyword evidence="3" id="KW-1185">Reference proteome</keyword>
<sequence>MSQAQAAIPPQPREAAPRMPPLLYHPDPCRLPQARLPQLRRTHADERLGGAVAANIKICARHVCRTREGPHSEDVEAELDSRGIKYRPRDQTRTGLSYCPPLLHTHDGTLHVSLVIFTIHFTNQFFKNTDDST</sequence>
<feature type="region of interest" description="Disordered" evidence="1">
    <location>
        <begin position="1"/>
        <end position="23"/>
    </location>
</feature>
<evidence type="ECO:0000256" key="1">
    <source>
        <dbReference type="SAM" id="MobiDB-lite"/>
    </source>
</evidence>
<gene>
    <name evidence="2" type="ORF">A0H81_13385</name>
</gene>
<proteinExistence type="predicted"/>
<organism evidence="2 3">
    <name type="scientific">Grifola frondosa</name>
    <name type="common">Maitake</name>
    <name type="synonym">Polyporus frondosus</name>
    <dbReference type="NCBI Taxonomy" id="5627"/>
    <lineage>
        <taxon>Eukaryota</taxon>
        <taxon>Fungi</taxon>
        <taxon>Dikarya</taxon>
        <taxon>Basidiomycota</taxon>
        <taxon>Agaricomycotina</taxon>
        <taxon>Agaricomycetes</taxon>
        <taxon>Polyporales</taxon>
        <taxon>Grifolaceae</taxon>
        <taxon>Grifola</taxon>
    </lineage>
</organism>
<dbReference type="EMBL" id="LUGG01000029">
    <property type="protein sequence ID" value="OBZ66545.1"/>
    <property type="molecule type" value="Genomic_DNA"/>
</dbReference>
<accession>A0A1C7LP46</accession>
<name>A0A1C7LP46_GRIFR</name>
<dbReference type="AlphaFoldDB" id="A0A1C7LP46"/>